<dbReference type="PANTHER" id="PTHR43732">
    <property type="entry name" value="RIBOSE 5-PHOSPHATE ISOMERASE-RELATED"/>
    <property type="match status" value="1"/>
</dbReference>
<keyword evidence="2 3" id="KW-0413">Isomerase</keyword>
<evidence type="ECO:0000256" key="2">
    <source>
        <dbReference type="ARBA" id="ARBA00023235"/>
    </source>
</evidence>
<name>A0A644YPS2_9ZZZZ</name>
<dbReference type="AlphaFoldDB" id="A0A644YPS2"/>
<dbReference type="InterPro" id="IPR051812">
    <property type="entry name" value="SPI_LacAB/RpiB"/>
</dbReference>
<dbReference type="Gene3D" id="3.40.1400.10">
    <property type="entry name" value="Sugar-phosphate isomerase, RpiB/LacA/LacB"/>
    <property type="match status" value="1"/>
</dbReference>
<dbReference type="PANTHER" id="PTHR43732:SF1">
    <property type="entry name" value="RIBOSE 5-PHOSPHATE ISOMERASE"/>
    <property type="match status" value="1"/>
</dbReference>
<dbReference type="EC" id="5.3.1.34" evidence="3"/>
<protein>
    <submittedName>
        <fullName evidence="3">D-erythrulose-4-phosphate isomerase</fullName>
        <ecNumber evidence="3">5.3.1.34</ecNumber>
    </submittedName>
</protein>
<dbReference type="InterPro" id="IPR003500">
    <property type="entry name" value="RpiB_LacA_LacB"/>
</dbReference>
<proteinExistence type="inferred from homology"/>
<dbReference type="GO" id="GO:0005975">
    <property type="term" value="P:carbohydrate metabolic process"/>
    <property type="evidence" value="ECO:0007669"/>
    <property type="project" value="InterPro"/>
</dbReference>
<organism evidence="3">
    <name type="scientific">bioreactor metagenome</name>
    <dbReference type="NCBI Taxonomy" id="1076179"/>
    <lineage>
        <taxon>unclassified sequences</taxon>
        <taxon>metagenomes</taxon>
        <taxon>ecological metagenomes</taxon>
    </lineage>
</organism>
<comment type="similarity">
    <text evidence="1">Belongs to the LacAB/RpiB family.</text>
</comment>
<evidence type="ECO:0000313" key="3">
    <source>
        <dbReference type="EMBL" id="MPM29861.1"/>
    </source>
</evidence>
<dbReference type="InterPro" id="IPR036569">
    <property type="entry name" value="RpiB_LacA_LacB_sf"/>
</dbReference>
<comment type="caution">
    <text evidence="3">The sequence shown here is derived from an EMBL/GenBank/DDBJ whole genome shotgun (WGS) entry which is preliminary data.</text>
</comment>
<dbReference type="SUPFAM" id="SSF89623">
    <property type="entry name" value="Ribose/Galactose isomerase RpiB/AlsB"/>
    <property type="match status" value="1"/>
</dbReference>
<sequence>MLAANKVPGCYAAVVGDVYSAQRACLSNNCNVITIGSQVTGIKKAEMMVKEYLSCAYVRNERSAAKVDAIVAYAKEHGR</sequence>
<dbReference type="GO" id="GO:0016853">
    <property type="term" value="F:isomerase activity"/>
    <property type="evidence" value="ECO:0007669"/>
    <property type="project" value="UniProtKB-KW"/>
</dbReference>
<dbReference type="EMBL" id="VSSQ01005627">
    <property type="protein sequence ID" value="MPM29861.1"/>
    <property type="molecule type" value="Genomic_DNA"/>
</dbReference>
<evidence type="ECO:0000256" key="1">
    <source>
        <dbReference type="ARBA" id="ARBA00008754"/>
    </source>
</evidence>
<dbReference type="Pfam" id="PF02502">
    <property type="entry name" value="LacAB_rpiB"/>
    <property type="match status" value="1"/>
</dbReference>
<reference evidence="3" key="1">
    <citation type="submission" date="2019-08" db="EMBL/GenBank/DDBJ databases">
        <authorList>
            <person name="Kucharzyk K."/>
            <person name="Murdoch R.W."/>
            <person name="Higgins S."/>
            <person name="Loffler F."/>
        </authorList>
    </citation>
    <scope>NUCLEOTIDE SEQUENCE</scope>
</reference>
<accession>A0A644YPS2</accession>
<gene>
    <name evidence="3" type="primary">eryI_2</name>
    <name evidence="3" type="ORF">SDC9_76402</name>
</gene>